<keyword evidence="8 11" id="KW-1133">Transmembrane helix</keyword>
<keyword evidence="4 11" id="KW-0812">Transmembrane</keyword>
<dbReference type="PROSITE" id="PS00211">
    <property type="entry name" value="ABC_TRANSPORTER_1"/>
    <property type="match status" value="1"/>
</dbReference>
<evidence type="ECO:0000256" key="3">
    <source>
        <dbReference type="ARBA" id="ARBA00022448"/>
    </source>
</evidence>
<feature type="transmembrane region" description="Helical" evidence="11">
    <location>
        <begin position="745"/>
        <end position="771"/>
    </location>
</feature>
<feature type="transmembrane region" description="Helical" evidence="11">
    <location>
        <begin position="219"/>
        <end position="238"/>
    </location>
</feature>
<evidence type="ECO:0000313" key="13">
    <source>
        <dbReference type="EMBL" id="CDW84999.1"/>
    </source>
</evidence>
<dbReference type="GO" id="GO:0005319">
    <property type="term" value="F:lipid transporter activity"/>
    <property type="evidence" value="ECO:0007669"/>
    <property type="project" value="TreeGrafter"/>
</dbReference>
<evidence type="ECO:0000259" key="12">
    <source>
        <dbReference type="PROSITE" id="PS50893"/>
    </source>
</evidence>
<evidence type="ECO:0000256" key="9">
    <source>
        <dbReference type="ARBA" id="ARBA00023136"/>
    </source>
</evidence>
<keyword evidence="3" id="KW-0813">Transport</keyword>
<dbReference type="InterPro" id="IPR013525">
    <property type="entry name" value="ABC2_TM"/>
</dbReference>
<feature type="transmembrane region" description="Helical" evidence="11">
    <location>
        <begin position="167"/>
        <end position="184"/>
    </location>
</feature>
<feature type="compositionally biased region" description="Low complexity" evidence="10">
    <location>
        <begin position="1374"/>
        <end position="1420"/>
    </location>
</feature>
<feature type="transmembrane region" description="Helical" evidence="11">
    <location>
        <begin position="889"/>
        <end position="911"/>
    </location>
</feature>
<feature type="transmembrane region" description="Helical" evidence="11">
    <location>
        <begin position="819"/>
        <end position="841"/>
    </location>
</feature>
<evidence type="ECO:0000313" key="14">
    <source>
        <dbReference type="Proteomes" id="UP000039865"/>
    </source>
</evidence>
<comment type="subcellular location">
    <subcellularLocation>
        <location evidence="1">Membrane</location>
        <topology evidence="1">Multi-pass membrane protein</topology>
    </subcellularLocation>
</comment>
<sequence>MGFGRQLSALIQKNIILKKRLWKQTIWEFITPIIICFLFGYFQAKSNSTNNILTLLTMGIAVPVCFSNAARFVLSQVVIEKETKMKETLKILSLKTGAYGLSFFFTQLIFSIFTAILVAIVFSVVGYVKSAQILPFFIALLIYSMAFILYTLFITTFFSDSKLATQIGQLALILPMAIFIAIYQNNQELLPLFYWLPHFPMTVVLSKCVNASIDVSIEFAWIALVLNVPLHYVLYLYLDQIIPDTYGISKSCCFCLRRRRNRPEHIYTSLIQDDGDQNQASDSQILFNSEAPIQIKKLTKTFGTFKAVDDLNLDIKENEVFALLGHNGAGKTTAIYMMTGVLKPTSGDAIIYGNSLMSDMDGVRQSLGLCQQIDVLFDNLTVNEHLKLVCELKDIPVQDISRQISETLQVVMLTEHQFKLTSNLSGGMKRKLSLAMALIGGSKLIILDEPTSGLDVESRRQVWNLINVIKQGRSIIMSTQHLEEADELSDRICIMSHGKVLALDTPFNIKKTFGVGYNLFIEPRNQQQQLDQFMQQKQSIDQIVIGSQIITGCNESNDSTAKRLIYVIPFDQQPKIPELLNELERNFPYVYIDIEMNSLEDAYVSIARAEERLHNVDGQIERDDLEGNNEFLNYLDIQGSPSFFQQIGAVFVKRMIQFGREPRMWLLLASPFVTSIFSFLIFNGFIPDSKSQGEKQIWIIIISIMFTLWMLIGFCICSGIFILAPTQDREFKLRYLMNFMGIRPITYFLGNYLADIVLFLIPCIVFIILLFPMKVEAFTENWSVFLAILVCFGFALISMTYLVSFIFASSNSAFRQIGILYLVIGYIAPSTIGSVLSAIGGVTTSKVIRYILIIDPFQAFYESLIYVIIKYLYDQTGTSDSDWKNIQDIFVYTPTFACISMLIMAVIYFILSVVIDSYKLNQYKTEDMKQAVWHPRYLPADDDVQAEVNRIGQDQGQANYQVKVKNLQKIYPNGYPAVSGNYFGIKENQVFGLLGPNGAGKSSTFSMLTMEFPRTSGEISILNTPIQLFDTSRDGNKMGLCAQQNLIWDKLSVDEHLNFIGAIKGITKQEIASQRDLIKKTLDLVPFSKIRACDLSGGNKRKLCCAMSLMANPRIEFLDEPTTGVDPIARRSLFKMLKHLKKSSIMLTTHRMDEAEALCDVIAIMINGKFVCLGSPSHLKAKYGQGYQITVRLNPNSNIQIVESEIMQRMPFCIKDNLSGQGQQSNSINAVGSAQAQIKELVYKVDINNNNAQESQIQKLSFIFSSLNELQGLGMFADFSVTRSSLEHVFIHFAKFQLQQSNYPGFGAPVAMGQPVMPAPNMQQPPYYQQPAQQFYQQPPPGQQLQYQQNQQFQIIPPNQLQHQRPSQVQLQNYQMPPPQQNFQPLPQYMQPNLQQQPGFIPPQQQFIQNPQQMPYQQNIQPPPKDVE</sequence>
<protein>
    <submittedName>
        <fullName evidence="13">Abc transporter family protein</fullName>
    </submittedName>
</protein>
<keyword evidence="5" id="KW-0677">Repeat</keyword>
<evidence type="ECO:0000256" key="11">
    <source>
        <dbReference type="SAM" id="Phobius"/>
    </source>
</evidence>
<dbReference type="OrthoDB" id="311765at2759"/>
<evidence type="ECO:0000256" key="1">
    <source>
        <dbReference type="ARBA" id="ARBA00004141"/>
    </source>
</evidence>
<dbReference type="OMA" id="LCKEQEM"/>
<dbReference type="Pfam" id="PF12698">
    <property type="entry name" value="ABC2_membrane_3"/>
    <property type="match status" value="2"/>
</dbReference>
<dbReference type="InterPro" id="IPR026082">
    <property type="entry name" value="ABCA"/>
</dbReference>
<dbReference type="GO" id="GO:0140359">
    <property type="term" value="F:ABC-type transporter activity"/>
    <property type="evidence" value="ECO:0007669"/>
    <property type="project" value="InterPro"/>
</dbReference>
<feature type="transmembrane region" description="Helical" evidence="11">
    <location>
        <begin position="697"/>
        <end position="724"/>
    </location>
</feature>
<feature type="transmembrane region" description="Helical" evidence="11">
    <location>
        <begin position="133"/>
        <end position="155"/>
    </location>
</feature>
<dbReference type="FunFam" id="3.40.50.300:FF:000335">
    <property type="entry name" value="ATP binding cassette subfamily A member 5"/>
    <property type="match status" value="1"/>
</dbReference>
<dbReference type="InParanoid" id="A0A078AS56"/>
<evidence type="ECO:0000256" key="5">
    <source>
        <dbReference type="ARBA" id="ARBA00022737"/>
    </source>
</evidence>
<dbReference type="PANTHER" id="PTHR19229">
    <property type="entry name" value="ATP-BINDING CASSETTE TRANSPORTER SUBFAMILY A ABCA"/>
    <property type="match status" value="1"/>
</dbReference>
<dbReference type="GO" id="GO:0016887">
    <property type="term" value="F:ATP hydrolysis activity"/>
    <property type="evidence" value="ECO:0007669"/>
    <property type="project" value="InterPro"/>
</dbReference>
<feature type="domain" description="ABC transporter" evidence="12">
    <location>
        <begin position="962"/>
        <end position="1192"/>
    </location>
</feature>
<organism evidence="13 14">
    <name type="scientific">Stylonychia lemnae</name>
    <name type="common">Ciliate</name>
    <dbReference type="NCBI Taxonomy" id="5949"/>
    <lineage>
        <taxon>Eukaryota</taxon>
        <taxon>Sar</taxon>
        <taxon>Alveolata</taxon>
        <taxon>Ciliophora</taxon>
        <taxon>Intramacronucleata</taxon>
        <taxon>Spirotrichea</taxon>
        <taxon>Stichotrichia</taxon>
        <taxon>Sporadotrichida</taxon>
        <taxon>Oxytrichidae</taxon>
        <taxon>Stylonychinae</taxon>
        <taxon>Stylonychia</taxon>
    </lineage>
</organism>
<feature type="transmembrane region" description="Helical" evidence="11">
    <location>
        <begin position="21"/>
        <end position="42"/>
    </location>
</feature>
<name>A0A078AS56_STYLE</name>
<dbReference type="Pfam" id="PF00005">
    <property type="entry name" value="ABC_tran"/>
    <property type="match status" value="2"/>
</dbReference>
<dbReference type="GO" id="GO:0016020">
    <property type="term" value="C:membrane"/>
    <property type="evidence" value="ECO:0007669"/>
    <property type="project" value="UniProtKB-SubCell"/>
</dbReference>
<keyword evidence="14" id="KW-1185">Reference proteome</keyword>
<dbReference type="SUPFAM" id="SSF52540">
    <property type="entry name" value="P-loop containing nucleoside triphosphate hydrolases"/>
    <property type="match status" value="2"/>
</dbReference>
<proteinExistence type="inferred from homology"/>
<dbReference type="PROSITE" id="PS50893">
    <property type="entry name" value="ABC_TRANSPORTER_2"/>
    <property type="match status" value="2"/>
</dbReference>
<feature type="transmembrane region" description="Helical" evidence="11">
    <location>
        <begin position="847"/>
        <end position="869"/>
    </location>
</feature>
<dbReference type="Proteomes" id="UP000039865">
    <property type="component" value="Unassembled WGS sequence"/>
</dbReference>
<evidence type="ECO:0000256" key="4">
    <source>
        <dbReference type="ARBA" id="ARBA00022692"/>
    </source>
</evidence>
<dbReference type="GO" id="GO:0005524">
    <property type="term" value="F:ATP binding"/>
    <property type="evidence" value="ECO:0007669"/>
    <property type="project" value="UniProtKB-KW"/>
</dbReference>
<evidence type="ECO:0000256" key="7">
    <source>
        <dbReference type="ARBA" id="ARBA00022840"/>
    </source>
</evidence>
<dbReference type="InterPro" id="IPR027417">
    <property type="entry name" value="P-loop_NTPase"/>
</dbReference>
<feature type="region of interest" description="Disordered" evidence="10">
    <location>
        <begin position="1374"/>
        <end position="1428"/>
    </location>
</feature>
<dbReference type="SMART" id="SM00382">
    <property type="entry name" value="AAA"/>
    <property type="match status" value="2"/>
</dbReference>
<feature type="domain" description="ABC transporter" evidence="12">
    <location>
        <begin position="293"/>
        <end position="522"/>
    </location>
</feature>
<dbReference type="FunFam" id="3.40.50.300:FF:001253">
    <property type="entry name" value="ATP-binding cassette protein subfamily A, member 10"/>
    <property type="match status" value="1"/>
</dbReference>
<reference evidence="13 14" key="1">
    <citation type="submission" date="2014-06" db="EMBL/GenBank/DDBJ databases">
        <authorList>
            <person name="Swart Estienne"/>
        </authorList>
    </citation>
    <scope>NUCLEOTIDE SEQUENCE [LARGE SCALE GENOMIC DNA]</scope>
    <source>
        <strain evidence="13 14">130c</strain>
    </source>
</reference>
<feature type="transmembrane region" description="Helical" evidence="11">
    <location>
        <begin position="100"/>
        <end position="127"/>
    </location>
</feature>
<gene>
    <name evidence="13" type="primary">Contig5492.g5875</name>
    <name evidence="13" type="ORF">STYLEM_14069</name>
</gene>
<feature type="transmembrane region" description="Helical" evidence="11">
    <location>
        <begin position="664"/>
        <end position="685"/>
    </location>
</feature>
<feature type="transmembrane region" description="Helical" evidence="11">
    <location>
        <begin position="54"/>
        <end position="79"/>
    </location>
</feature>
<keyword evidence="7" id="KW-0067">ATP-binding</keyword>
<dbReference type="InterPro" id="IPR017871">
    <property type="entry name" value="ABC_transporter-like_CS"/>
</dbReference>
<evidence type="ECO:0000256" key="2">
    <source>
        <dbReference type="ARBA" id="ARBA00008869"/>
    </source>
</evidence>
<dbReference type="CDD" id="cd03263">
    <property type="entry name" value="ABC_subfamily_A"/>
    <property type="match status" value="2"/>
</dbReference>
<dbReference type="Gene3D" id="3.40.50.300">
    <property type="entry name" value="P-loop containing nucleotide triphosphate hydrolases"/>
    <property type="match status" value="2"/>
</dbReference>
<comment type="similarity">
    <text evidence="2">Belongs to the ABC transporter superfamily. ABCA family.</text>
</comment>
<keyword evidence="9 11" id="KW-0472">Membrane</keyword>
<keyword evidence="6" id="KW-0547">Nucleotide-binding</keyword>
<accession>A0A078AS56</accession>
<dbReference type="EMBL" id="CCKQ01013351">
    <property type="protein sequence ID" value="CDW84999.1"/>
    <property type="molecule type" value="Genomic_DNA"/>
</dbReference>
<dbReference type="InterPro" id="IPR003593">
    <property type="entry name" value="AAA+_ATPase"/>
</dbReference>
<evidence type="ECO:0000256" key="8">
    <source>
        <dbReference type="ARBA" id="ARBA00022989"/>
    </source>
</evidence>
<evidence type="ECO:0000256" key="6">
    <source>
        <dbReference type="ARBA" id="ARBA00022741"/>
    </source>
</evidence>
<feature type="transmembrane region" description="Helical" evidence="11">
    <location>
        <begin position="783"/>
        <end position="807"/>
    </location>
</feature>
<dbReference type="PANTHER" id="PTHR19229:SF36">
    <property type="entry name" value="ATP-BINDING CASSETTE SUB-FAMILY A MEMBER 2"/>
    <property type="match status" value="1"/>
</dbReference>
<evidence type="ECO:0000256" key="10">
    <source>
        <dbReference type="SAM" id="MobiDB-lite"/>
    </source>
</evidence>
<dbReference type="InterPro" id="IPR003439">
    <property type="entry name" value="ABC_transporter-like_ATP-bd"/>
</dbReference>